<comment type="caution">
    <text evidence="2">The sequence shown here is derived from an EMBL/GenBank/DDBJ whole genome shotgun (WGS) entry which is preliminary data.</text>
</comment>
<dbReference type="RefSeq" id="WP_114296752.1">
    <property type="nucleotide sequence ID" value="NZ_QPJT01000004.1"/>
</dbReference>
<feature type="coiled-coil region" evidence="1">
    <location>
        <begin position="8"/>
        <end position="35"/>
    </location>
</feature>
<keyword evidence="1" id="KW-0175">Coiled coil</keyword>
<gene>
    <name evidence="2" type="ORF">DFR58_104178</name>
</gene>
<sequence length="126" mass="15192">MCIAIDTLDMIRDKLDKANKEYRRLRQELSTADKTISDILHELEFCEALSASQGYKYARMLKKLRKDRRYIKNELEELQVFLEKFAGFDFHKLKKSLLDLENRQKHRKYTPRVLTPEKREIMLNIL</sequence>
<accession>A0A369BEK2</accession>
<dbReference type="AlphaFoldDB" id="A0A369BEK2"/>
<protein>
    <submittedName>
        <fullName evidence="2">Uncharacterized protein</fullName>
    </submittedName>
</protein>
<dbReference type="Proteomes" id="UP000253034">
    <property type="component" value="Unassembled WGS sequence"/>
</dbReference>
<name>A0A369BEK2_9FIRM</name>
<evidence type="ECO:0000256" key="1">
    <source>
        <dbReference type="SAM" id="Coils"/>
    </source>
</evidence>
<proteinExistence type="predicted"/>
<organism evidence="2 3">
    <name type="scientific">Anaerobacterium chartisolvens</name>
    <dbReference type="NCBI Taxonomy" id="1297424"/>
    <lineage>
        <taxon>Bacteria</taxon>
        <taxon>Bacillati</taxon>
        <taxon>Bacillota</taxon>
        <taxon>Clostridia</taxon>
        <taxon>Eubacteriales</taxon>
        <taxon>Oscillospiraceae</taxon>
        <taxon>Anaerobacterium</taxon>
    </lineage>
</organism>
<evidence type="ECO:0000313" key="3">
    <source>
        <dbReference type="Proteomes" id="UP000253034"/>
    </source>
</evidence>
<reference evidence="2 3" key="1">
    <citation type="submission" date="2018-07" db="EMBL/GenBank/DDBJ databases">
        <title>Genomic Encyclopedia of Type Strains, Phase IV (KMG-IV): sequencing the most valuable type-strain genomes for metagenomic binning, comparative biology and taxonomic classification.</title>
        <authorList>
            <person name="Goeker M."/>
        </authorList>
    </citation>
    <scope>NUCLEOTIDE SEQUENCE [LARGE SCALE GENOMIC DNA]</scope>
    <source>
        <strain evidence="2 3">DSM 27016</strain>
    </source>
</reference>
<keyword evidence="3" id="KW-1185">Reference proteome</keyword>
<dbReference type="EMBL" id="QPJT01000004">
    <property type="protein sequence ID" value="RCX18907.1"/>
    <property type="molecule type" value="Genomic_DNA"/>
</dbReference>
<evidence type="ECO:0000313" key="2">
    <source>
        <dbReference type="EMBL" id="RCX18907.1"/>
    </source>
</evidence>